<dbReference type="SUPFAM" id="SSF51445">
    <property type="entry name" value="(Trans)glycosidases"/>
    <property type="match status" value="1"/>
</dbReference>
<feature type="domain" description="Glycosyl hydrolase family 31 C-terminal" evidence="5">
    <location>
        <begin position="634"/>
        <end position="725"/>
    </location>
</feature>
<dbReference type="InterPro" id="IPR011013">
    <property type="entry name" value="Gal_mutarotase_sf_dom"/>
</dbReference>
<evidence type="ECO:0000259" key="4">
    <source>
        <dbReference type="Pfam" id="PF13802"/>
    </source>
</evidence>
<dbReference type="PANTHER" id="PTHR22762:SF165">
    <property type="entry name" value="PUTATIVE (AFU_ORTHOLOGUE AFUA_1G06560)-RELATED"/>
    <property type="match status" value="1"/>
</dbReference>
<proteinExistence type="inferred from homology"/>
<organism evidence="6 7">
    <name type="scientific">Parasitella parasitica</name>
    <dbReference type="NCBI Taxonomy" id="35722"/>
    <lineage>
        <taxon>Eukaryota</taxon>
        <taxon>Fungi</taxon>
        <taxon>Fungi incertae sedis</taxon>
        <taxon>Mucoromycota</taxon>
        <taxon>Mucoromycotina</taxon>
        <taxon>Mucoromycetes</taxon>
        <taxon>Mucorales</taxon>
        <taxon>Mucorineae</taxon>
        <taxon>Mucoraceae</taxon>
        <taxon>Parasitella</taxon>
    </lineage>
</organism>
<name>A0A0B7N8T6_9FUNG</name>
<dbReference type="CDD" id="cd14752">
    <property type="entry name" value="GH31_N"/>
    <property type="match status" value="1"/>
</dbReference>
<dbReference type="EMBL" id="LN726961">
    <property type="protein sequence ID" value="CEP11833.1"/>
    <property type="molecule type" value="Genomic_DNA"/>
</dbReference>
<dbReference type="SUPFAM" id="SSF74650">
    <property type="entry name" value="Galactose mutarotase-like"/>
    <property type="match status" value="1"/>
</dbReference>
<dbReference type="Gene3D" id="2.60.40.1180">
    <property type="entry name" value="Golgi alpha-mannosidase II"/>
    <property type="match status" value="2"/>
</dbReference>
<dbReference type="GO" id="GO:0005975">
    <property type="term" value="P:carbohydrate metabolic process"/>
    <property type="evidence" value="ECO:0007669"/>
    <property type="project" value="InterPro"/>
</dbReference>
<evidence type="ECO:0000313" key="7">
    <source>
        <dbReference type="Proteomes" id="UP000054107"/>
    </source>
</evidence>
<feature type="domain" description="Glycoside hydrolase family 31 TIM barrel" evidence="3">
    <location>
        <begin position="265"/>
        <end position="625"/>
    </location>
</feature>
<evidence type="ECO:0000256" key="2">
    <source>
        <dbReference type="RuleBase" id="RU361185"/>
    </source>
</evidence>
<dbReference type="InterPro" id="IPR017853">
    <property type="entry name" value="GH"/>
</dbReference>
<dbReference type="PANTHER" id="PTHR22762">
    <property type="entry name" value="ALPHA-GLUCOSIDASE"/>
    <property type="match status" value="1"/>
</dbReference>
<dbReference type="Proteomes" id="UP000054107">
    <property type="component" value="Unassembled WGS sequence"/>
</dbReference>
<dbReference type="Pfam" id="PF13802">
    <property type="entry name" value="Gal_mutarotas_2"/>
    <property type="match status" value="1"/>
</dbReference>
<dbReference type="AlphaFoldDB" id="A0A0B7N8T6"/>
<dbReference type="SUPFAM" id="SSF51011">
    <property type="entry name" value="Glycosyl hydrolase domain"/>
    <property type="match status" value="1"/>
</dbReference>
<dbReference type="Pfam" id="PF21365">
    <property type="entry name" value="Glyco_hydro_31_3rd"/>
    <property type="match status" value="1"/>
</dbReference>
<evidence type="ECO:0000259" key="3">
    <source>
        <dbReference type="Pfam" id="PF01055"/>
    </source>
</evidence>
<reference evidence="6 7" key="1">
    <citation type="submission" date="2014-09" db="EMBL/GenBank/DDBJ databases">
        <authorList>
            <person name="Ellenberger Sabrina"/>
        </authorList>
    </citation>
    <scope>NUCLEOTIDE SEQUENCE [LARGE SCALE GENOMIC DNA]</scope>
    <source>
        <strain evidence="6 7">CBS 412.66</strain>
    </source>
</reference>
<gene>
    <name evidence="6" type="primary">PARPA_05722.1 scaffold 19499</name>
</gene>
<dbReference type="InterPro" id="IPR025887">
    <property type="entry name" value="Glyco_hydro_31_N_dom"/>
</dbReference>
<dbReference type="Gene3D" id="3.20.20.80">
    <property type="entry name" value="Glycosidases"/>
    <property type="match status" value="1"/>
</dbReference>
<dbReference type="STRING" id="35722.A0A0B7N8T6"/>
<sequence>MRQTTAEGFLLKENKHPFVFENPLGHVFKIMIVSSNVIRIRYLTQAEDINEKQETDASFELVENENHYEINHLLSLDGKEEMEIETLSIRLVVTLKPAFQLSWYAPSCKENLPFAQDLAYRSYAYDKANTSKWHYQKKLPDTLYYGLGERSGSLNLAGRRFELERLDCMGYNAETSDPLYKFCPFYINLSEQTKEAYGIYYNNFTRTSINLGQELDAVTYGDSNMWGPYTYYQNASGPLDYYMIYGPSVSAVVKNYTLITSRPRHLPPRYSLGYLASSMGYAEAEDAQSKLEEFVDNLRKNDIPCDGLHLSSGYTVNKDGDRCVFTWNSSRFPDPAKLAEKFKNLGIQIFANIKPWLLQQAHPHFDKLKNDKGFIWDEEENEPGTVMQWRGGRNTMGKASYVDFSSLAGYEYWKSNVKSQLLDKGYRLWLDNNEFTLPDDGYKFACSVPPDGFNNLLDSNVMFLSGPNIPKEPTAAKDVGTTLQTLLMIQASYEAVMEHAPNQRPFLITRSATPYSNELVSQTWSGDNTTAWKTLKYNIPMGLGAGLCGMPAGYGHDVGGFAGPKPDPEMFVRWVQQGVFWPRFSIHSWNSDDSITEPWMYPQVTTTIRSSIHFRYKIIPYLYTLYVQHAYREGEPLIRPVFYENQHDTATYNQEFDFMLGPSLLIAPVYEPNTSTRSVYLPSNSSWYHYQTGKYYSTGERGEFVQVPAAITDEAAPFFVKAGSMMCFGKVMNNVHASEDDERRVQIFPERFDANTKLVDGKTGRKTFVLFEDDGDTLYHETGQAFAEIHIWMETTETEIHVGMDIVKDGFFPYYDTVWVTCPIASETRKLVFEGQDDENEYNEGSKIKRIVDDNTLDVYMGLKLNIKKGRQLAD</sequence>
<accession>A0A0B7N8T6</accession>
<dbReference type="InterPro" id="IPR013780">
    <property type="entry name" value="Glyco_hydro_b"/>
</dbReference>
<evidence type="ECO:0000256" key="1">
    <source>
        <dbReference type="ARBA" id="ARBA00007806"/>
    </source>
</evidence>
<comment type="similarity">
    <text evidence="1 2">Belongs to the glycosyl hydrolase 31 family.</text>
</comment>
<dbReference type="GO" id="GO:0004553">
    <property type="term" value="F:hydrolase activity, hydrolyzing O-glycosyl compounds"/>
    <property type="evidence" value="ECO:0007669"/>
    <property type="project" value="InterPro"/>
</dbReference>
<dbReference type="InterPro" id="IPR048395">
    <property type="entry name" value="Glyco_hydro_31_C"/>
</dbReference>
<keyword evidence="2" id="KW-0326">Glycosidase</keyword>
<dbReference type="InterPro" id="IPR000322">
    <property type="entry name" value="Glyco_hydro_31_TIM"/>
</dbReference>
<dbReference type="Gene3D" id="2.60.40.1760">
    <property type="entry name" value="glycosyl hydrolase (family 31)"/>
    <property type="match status" value="1"/>
</dbReference>
<feature type="domain" description="Glycoside hydrolase family 31 N-terminal" evidence="4">
    <location>
        <begin position="28"/>
        <end position="209"/>
    </location>
</feature>
<evidence type="ECO:0000313" key="6">
    <source>
        <dbReference type="EMBL" id="CEP11833.1"/>
    </source>
</evidence>
<dbReference type="OrthoDB" id="5839090at2759"/>
<protein>
    <submittedName>
        <fullName evidence="6">Uncharacterized protein</fullName>
    </submittedName>
</protein>
<dbReference type="Pfam" id="PF01055">
    <property type="entry name" value="Glyco_hydro_31_2nd"/>
    <property type="match status" value="1"/>
</dbReference>
<dbReference type="GO" id="GO:0030246">
    <property type="term" value="F:carbohydrate binding"/>
    <property type="evidence" value="ECO:0007669"/>
    <property type="project" value="InterPro"/>
</dbReference>
<keyword evidence="2" id="KW-0378">Hydrolase</keyword>
<evidence type="ECO:0000259" key="5">
    <source>
        <dbReference type="Pfam" id="PF21365"/>
    </source>
</evidence>
<keyword evidence="7" id="KW-1185">Reference proteome</keyword>